<dbReference type="EMBL" id="FOTW01000023">
    <property type="protein sequence ID" value="SFM54675.1"/>
    <property type="molecule type" value="Genomic_DNA"/>
</dbReference>
<accession>A0A1I4RR39</accession>
<feature type="region of interest" description="Disordered" evidence="1">
    <location>
        <begin position="1"/>
        <end position="21"/>
    </location>
</feature>
<name>A0A1I4RR39_9BURK</name>
<evidence type="ECO:0008006" key="4">
    <source>
        <dbReference type="Google" id="ProtNLM"/>
    </source>
</evidence>
<dbReference type="RefSeq" id="WP_227458004.1">
    <property type="nucleotide sequence ID" value="NZ_FOTW01000023.1"/>
</dbReference>
<sequence length="151" mass="15277">MNAGVAAVGRGAGAPAPRRAVPTTLVHGGNAGVREAAIAALLRPGAADAVILEGLADGNGALAELGRAPAAPPSPSSSPSSFPHIVRIAPGCLCCSGNLVLRVTLNRVLRLAPAQLYISLADASHLEQLRQWLSDAPYGELLALQPDIAAR</sequence>
<protein>
    <recommendedName>
        <fullName evidence="4">GTPase</fullName>
    </recommendedName>
</protein>
<dbReference type="Proteomes" id="UP000199470">
    <property type="component" value="Unassembled WGS sequence"/>
</dbReference>
<proteinExistence type="predicted"/>
<dbReference type="AlphaFoldDB" id="A0A1I4RR39"/>
<keyword evidence="3" id="KW-1185">Reference proteome</keyword>
<dbReference type="STRING" id="758825.SAMN02982985_04433"/>
<reference evidence="2 3" key="1">
    <citation type="submission" date="2016-10" db="EMBL/GenBank/DDBJ databases">
        <authorList>
            <person name="de Groot N.N."/>
        </authorList>
    </citation>
    <scope>NUCLEOTIDE SEQUENCE [LARGE SCALE GENOMIC DNA]</scope>
    <source>
        <strain evidence="2 3">ATCC 43154</strain>
    </source>
</reference>
<evidence type="ECO:0000313" key="3">
    <source>
        <dbReference type="Proteomes" id="UP000199470"/>
    </source>
</evidence>
<gene>
    <name evidence="2" type="ORF">SAMN02982985_04433</name>
</gene>
<evidence type="ECO:0000313" key="2">
    <source>
        <dbReference type="EMBL" id="SFM54675.1"/>
    </source>
</evidence>
<evidence type="ECO:0000256" key="1">
    <source>
        <dbReference type="SAM" id="MobiDB-lite"/>
    </source>
</evidence>
<organism evidence="2 3">
    <name type="scientific">Rugamonas rubra</name>
    <dbReference type="NCBI Taxonomy" id="758825"/>
    <lineage>
        <taxon>Bacteria</taxon>
        <taxon>Pseudomonadati</taxon>
        <taxon>Pseudomonadota</taxon>
        <taxon>Betaproteobacteria</taxon>
        <taxon>Burkholderiales</taxon>
        <taxon>Oxalobacteraceae</taxon>
        <taxon>Telluria group</taxon>
        <taxon>Rugamonas</taxon>
    </lineage>
</organism>